<proteinExistence type="predicted"/>
<protein>
    <recommendedName>
        <fullName evidence="1">WCX domain-containing protein</fullName>
    </recommendedName>
</protein>
<evidence type="ECO:0000313" key="3">
    <source>
        <dbReference type="Proteomes" id="UP000095621"/>
    </source>
</evidence>
<dbReference type="PROSITE" id="PS52050">
    <property type="entry name" value="WYL"/>
    <property type="match status" value="1"/>
</dbReference>
<dbReference type="Pfam" id="PF25583">
    <property type="entry name" value="WCX"/>
    <property type="match status" value="1"/>
</dbReference>
<name>A0A174YUC9_9FIRM</name>
<reference evidence="2 3" key="1">
    <citation type="submission" date="2015-09" db="EMBL/GenBank/DDBJ databases">
        <authorList>
            <consortium name="Pathogen Informatics"/>
        </authorList>
    </citation>
    <scope>NUCLEOTIDE SEQUENCE [LARGE SCALE GENOMIC DNA]</scope>
    <source>
        <strain evidence="2 3">2789STDY5834875</strain>
    </source>
</reference>
<dbReference type="OrthoDB" id="9772503at2"/>
<sequence length="401" mass="47819">MAKRKIQKPTRFERMYKVWDYLRKNTDRRHPTSIAKMRKDENINAYIGDKETINRLLKDMANIMNLEDGGSDYKPEAEWRLYFDDFKKFYGDKERYERDDSDEDDSYIANVMRIKNLYYNRTFSEKEVDSIIEGIMATRTLDSKSAQELVRKVEDNMTTVFYKRTPRHICKVQEPELADRELLKDNLAIIQKAIDDNVRIQFRFNGYSYEKKLEPVREESDELSPYYIVASGGKYYLLAAKEYEDYKPDMSIWRIDLMTDIEIPGRNDRLHIKGIPRIPKKNVSNLPEKWSEDFQLKHLNMSFDKPVPVTLRIKSEKCEDNPKKRVRPGYTFLHDWFGDSFTYIRTEKEPPYDDIVRVECSPYGMAHWALQYSELVEILEPESLREDIKSKIKALNEKYSL</sequence>
<evidence type="ECO:0000259" key="1">
    <source>
        <dbReference type="Pfam" id="PF25583"/>
    </source>
</evidence>
<organism evidence="2 3">
    <name type="scientific">Lachnospira eligens</name>
    <dbReference type="NCBI Taxonomy" id="39485"/>
    <lineage>
        <taxon>Bacteria</taxon>
        <taxon>Bacillati</taxon>
        <taxon>Bacillota</taxon>
        <taxon>Clostridia</taxon>
        <taxon>Lachnospirales</taxon>
        <taxon>Lachnospiraceae</taxon>
        <taxon>Lachnospira</taxon>
    </lineage>
</organism>
<dbReference type="Proteomes" id="UP000095621">
    <property type="component" value="Unassembled WGS sequence"/>
</dbReference>
<evidence type="ECO:0000313" key="2">
    <source>
        <dbReference type="EMBL" id="CUQ75586.1"/>
    </source>
</evidence>
<dbReference type="InterPro" id="IPR057727">
    <property type="entry name" value="WCX_dom"/>
</dbReference>
<gene>
    <name evidence="2" type="ORF">ERS852490_00597</name>
</gene>
<accession>A0A174YUC9</accession>
<dbReference type="AlphaFoldDB" id="A0A174YUC9"/>
<feature type="domain" description="WCX" evidence="1">
    <location>
        <begin position="307"/>
        <end position="395"/>
    </location>
</feature>
<dbReference type="EMBL" id="CZBU01000001">
    <property type="protein sequence ID" value="CUQ75586.1"/>
    <property type="molecule type" value="Genomic_DNA"/>
</dbReference>
<dbReference type="RefSeq" id="WP_055214540.1">
    <property type="nucleotide sequence ID" value="NZ_CZBU01000001.1"/>
</dbReference>